<dbReference type="VEuPathDB" id="FungiDB:AeMF1_012925"/>
<dbReference type="PANTHER" id="PTHR44329">
    <property type="entry name" value="SERINE/THREONINE-PROTEIN KINASE TNNI3K-RELATED"/>
    <property type="match status" value="1"/>
</dbReference>
<evidence type="ECO:0000313" key="11">
    <source>
        <dbReference type="Proteomes" id="UP000481153"/>
    </source>
</evidence>
<dbReference type="Gene3D" id="1.10.510.10">
    <property type="entry name" value="Transferase(Phosphotransferase) domain 1"/>
    <property type="match status" value="1"/>
</dbReference>
<dbReference type="PROSITE" id="PS50011">
    <property type="entry name" value="PROTEIN_KINASE_DOM"/>
    <property type="match status" value="1"/>
</dbReference>
<dbReference type="InterPro" id="IPR032675">
    <property type="entry name" value="LRR_dom_sf"/>
</dbReference>
<keyword evidence="7" id="KW-0472">Membrane</keyword>
<evidence type="ECO:0000313" key="10">
    <source>
        <dbReference type="EMBL" id="KAF0729032.1"/>
    </source>
</evidence>
<feature type="domain" description="Protein kinase" evidence="9">
    <location>
        <begin position="395"/>
        <end position="655"/>
    </location>
</feature>
<dbReference type="InterPro" id="IPR001611">
    <property type="entry name" value="Leu-rich_rpt"/>
</dbReference>
<dbReference type="PROSITE" id="PS00108">
    <property type="entry name" value="PROTEIN_KINASE_ST"/>
    <property type="match status" value="1"/>
</dbReference>
<feature type="transmembrane region" description="Helical" evidence="7">
    <location>
        <begin position="332"/>
        <end position="355"/>
    </location>
</feature>
<dbReference type="SUPFAM" id="SSF56112">
    <property type="entry name" value="Protein kinase-like (PK-like)"/>
    <property type="match status" value="1"/>
</dbReference>
<dbReference type="Proteomes" id="UP000481153">
    <property type="component" value="Unassembled WGS sequence"/>
</dbReference>
<name>A0A6G0WNX7_9STRA</name>
<dbReference type="GO" id="GO:0005524">
    <property type="term" value="F:ATP binding"/>
    <property type="evidence" value="ECO:0007669"/>
    <property type="project" value="UniProtKB-UniRule"/>
</dbReference>
<sequence>MLSWVQLLVGVATAKCVYDALPTSVSRILIWDGSLCPSKKTFCVVNRSCAVVDTTGSDTADAIGNFSDCPVSSVRFAAKIDQSAQWTYFVAPPNVVNLTIARCKTFDPPATFQWPQRLAILTFDGVDNISWPRSTQVPRLTNLNIDNCSIQNYSFPSSVKSLSIINSNLQTIPAQLPQSLDSLTLDGNPISTLSDVPSSLTYLSAASTRLTVVENLDFTNLVTLDVSSTPLRTINNVSFSSKLATFNLTNVTLDNWTMDQATFNALNRNDVATLGRSKSLADLPVSLDLNETTCQDSTTMNVWKTLCTTRFPNCTVCDGQPAPTDSKREVNYTGVIVGVTAAVIFCVGLVAWLWWRRRNRIEKSLTHTKTYASWTDGQDLDLKDLAVYRVDAKELKLESQLGSGAFASVWRGTLRGESVAVKALHDHRVAVDHVQAFVDEIHLLGKFDSPYVVKLIGVTWNRPVDMKCILEYMDCGDLKDYLANCTREEFSWNDKVEHIYCIVEALVYLHSLNIIHRDIKSRNILLDSTKGTKLTDFGISKEDIQATMTIGVGTFRWMAPEVIQSQYYTIASDIYSFGVVLSEFSTHHLPYEDMKNPSNGQPLGDTAIMVKVAAGKLHPTFTDDCPGWVRDLAMQCMALNPDNRPTAAHVAHLVLSELGNRSSSSGFLC</sequence>
<dbReference type="SMART" id="SM00220">
    <property type="entry name" value="S_TKc"/>
    <property type="match status" value="1"/>
</dbReference>
<keyword evidence="1" id="KW-0808">Transferase</keyword>
<keyword evidence="7" id="KW-0812">Transmembrane</keyword>
<keyword evidence="11" id="KW-1185">Reference proteome</keyword>
<dbReference type="InterPro" id="IPR001245">
    <property type="entry name" value="Ser-Thr/Tyr_kinase_cat_dom"/>
</dbReference>
<evidence type="ECO:0000256" key="7">
    <source>
        <dbReference type="SAM" id="Phobius"/>
    </source>
</evidence>
<dbReference type="Pfam" id="PF00069">
    <property type="entry name" value="Pkinase"/>
    <property type="match status" value="1"/>
</dbReference>
<dbReference type="PROSITE" id="PS00107">
    <property type="entry name" value="PROTEIN_KINASE_ATP"/>
    <property type="match status" value="1"/>
</dbReference>
<dbReference type="AlphaFoldDB" id="A0A6G0WNX7"/>
<accession>A0A6G0WNX7</accession>
<evidence type="ECO:0000256" key="3">
    <source>
        <dbReference type="ARBA" id="ARBA00022737"/>
    </source>
</evidence>
<evidence type="ECO:0000256" key="1">
    <source>
        <dbReference type="ARBA" id="ARBA00022527"/>
    </source>
</evidence>
<keyword evidence="2" id="KW-0433">Leucine-rich repeat</keyword>
<dbReference type="PRINTS" id="PR00109">
    <property type="entry name" value="TYRKINASE"/>
</dbReference>
<comment type="caution">
    <text evidence="10">The sequence shown here is derived from an EMBL/GenBank/DDBJ whole genome shotgun (WGS) entry which is preliminary data.</text>
</comment>
<dbReference type="InterPro" id="IPR051681">
    <property type="entry name" value="Ser/Thr_Kinases-Pseudokinases"/>
</dbReference>
<dbReference type="Gene3D" id="3.30.200.20">
    <property type="entry name" value="Phosphorylase Kinase, domain 1"/>
    <property type="match status" value="1"/>
</dbReference>
<evidence type="ECO:0000259" key="9">
    <source>
        <dbReference type="PROSITE" id="PS50011"/>
    </source>
</evidence>
<dbReference type="PROSITE" id="PS51450">
    <property type="entry name" value="LRR"/>
    <property type="match status" value="1"/>
</dbReference>
<dbReference type="InterPro" id="IPR008271">
    <property type="entry name" value="Ser/Thr_kinase_AS"/>
</dbReference>
<dbReference type="InterPro" id="IPR017441">
    <property type="entry name" value="Protein_kinase_ATP_BS"/>
</dbReference>
<dbReference type="SUPFAM" id="SSF52058">
    <property type="entry name" value="L domain-like"/>
    <property type="match status" value="1"/>
</dbReference>
<keyword evidence="4 6" id="KW-0547">Nucleotide-binding</keyword>
<feature type="binding site" evidence="6">
    <location>
        <position position="422"/>
    </location>
    <ligand>
        <name>ATP</name>
        <dbReference type="ChEBI" id="CHEBI:30616"/>
    </ligand>
</feature>
<feature type="signal peptide" evidence="8">
    <location>
        <begin position="1"/>
        <end position="16"/>
    </location>
</feature>
<dbReference type="GO" id="GO:0004674">
    <property type="term" value="F:protein serine/threonine kinase activity"/>
    <property type="evidence" value="ECO:0007669"/>
    <property type="project" value="UniProtKB-KW"/>
</dbReference>
<dbReference type="InterPro" id="IPR000719">
    <property type="entry name" value="Prot_kinase_dom"/>
</dbReference>
<proteinExistence type="predicted"/>
<keyword evidence="5 6" id="KW-0067">ATP-binding</keyword>
<protein>
    <recommendedName>
        <fullName evidence="9">Protein kinase domain-containing protein</fullName>
    </recommendedName>
</protein>
<reference evidence="10 11" key="1">
    <citation type="submission" date="2019-07" db="EMBL/GenBank/DDBJ databases">
        <title>Genomics analysis of Aphanomyces spp. identifies a new class of oomycete effector associated with host adaptation.</title>
        <authorList>
            <person name="Gaulin E."/>
        </authorList>
    </citation>
    <scope>NUCLEOTIDE SEQUENCE [LARGE SCALE GENOMIC DNA]</scope>
    <source>
        <strain evidence="10 11">ATCC 201684</strain>
    </source>
</reference>
<gene>
    <name evidence="10" type="ORF">Ae201684_013331</name>
</gene>
<evidence type="ECO:0000256" key="4">
    <source>
        <dbReference type="ARBA" id="ARBA00022741"/>
    </source>
</evidence>
<keyword evidence="1" id="KW-0418">Kinase</keyword>
<evidence type="ECO:0000256" key="5">
    <source>
        <dbReference type="ARBA" id="ARBA00022840"/>
    </source>
</evidence>
<evidence type="ECO:0000256" key="2">
    <source>
        <dbReference type="ARBA" id="ARBA00022614"/>
    </source>
</evidence>
<evidence type="ECO:0000256" key="8">
    <source>
        <dbReference type="SAM" id="SignalP"/>
    </source>
</evidence>
<keyword evidence="7" id="KW-1133">Transmembrane helix</keyword>
<evidence type="ECO:0000256" key="6">
    <source>
        <dbReference type="PROSITE-ProRule" id="PRU10141"/>
    </source>
</evidence>
<dbReference type="InterPro" id="IPR011009">
    <property type="entry name" value="Kinase-like_dom_sf"/>
</dbReference>
<dbReference type="EMBL" id="VJMJ01000170">
    <property type="protein sequence ID" value="KAF0729032.1"/>
    <property type="molecule type" value="Genomic_DNA"/>
</dbReference>
<dbReference type="PANTHER" id="PTHR44329:SF214">
    <property type="entry name" value="PROTEIN KINASE DOMAIN-CONTAINING PROTEIN"/>
    <property type="match status" value="1"/>
</dbReference>
<keyword evidence="3" id="KW-0677">Repeat</keyword>
<organism evidence="10 11">
    <name type="scientific">Aphanomyces euteiches</name>
    <dbReference type="NCBI Taxonomy" id="100861"/>
    <lineage>
        <taxon>Eukaryota</taxon>
        <taxon>Sar</taxon>
        <taxon>Stramenopiles</taxon>
        <taxon>Oomycota</taxon>
        <taxon>Saprolegniomycetes</taxon>
        <taxon>Saprolegniales</taxon>
        <taxon>Verrucalvaceae</taxon>
        <taxon>Aphanomyces</taxon>
    </lineage>
</organism>
<dbReference type="Gene3D" id="3.80.10.10">
    <property type="entry name" value="Ribonuclease Inhibitor"/>
    <property type="match status" value="1"/>
</dbReference>
<keyword evidence="8" id="KW-0732">Signal</keyword>
<feature type="chain" id="PRO_5026150868" description="Protein kinase domain-containing protein" evidence="8">
    <location>
        <begin position="17"/>
        <end position="669"/>
    </location>
</feature>
<keyword evidence="1" id="KW-0723">Serine/threonine-protein kinase</keyword>